<accession>A7TAE7</accession>
<dbReference type="Proteomes" id="UP000001593">
    <property type="component" value="Unassembled WGS sequence"/>
</dbReference>
<evidence type="ECO:0000313" key="5">
    <source>
        <dbReference type="Proteomes" id="UP000001593"/>
    </source>
</evidence>
<dbReference type="SUPFAM" id="SSF64268">
    <property type="entry name" value="PX domain"/>
    <property type="match status" value="1"/>
</dbReference>
<dbReference type="Pfam" id="PF14580">
    <property type="entry name" value="LRR_9"/>
    <property type="match status" value="1"/>
</dbReference>
<dbReference type="EMBL" id="DS474051">
    <property type="protein sequence ID" value="EDO27024.1"/>
    <property type="molecule type" value="Genomic_DNA"/>
</dbReference>
<dbReference type="PANTHER" id="PTHR15454:SF35">
    <property type="entry name" value="NISCHARIN"/>
    <property type="match status" value="1"/>
</dbReference>
<dbReference type="OrthoDB" id="430293at2759"/>
<dbReference type="OMA" id="IASIKWT"/>
<organism evidence="4 5">
    <name type="scientific">Nematostella vectensis</name>
    <name type="common">Starlet sea anemone</name>
    <dbReference type="NCBI Taxonomy" id="45351"/>
    <lineage>
        <taxon>Eukaryota</taxon>
        <taxon>Metazoa</taxon>
        <taxon>Cnidaria</taxon>
        <taxon>Anthozoa</taxon>
        <taxon>Hexacorallia</taxon>
        <taxon>Actiniaria</taxon>
        <taxon>Edwardsiidae</taxon>
        <taxon>Nematostella</taxon>
    </lineage>
</organism>
<dbReference type="InterPro" id="IPR036871">
    <property type="entry name" value="PX_dom_sf"/>
</dbReference>
<dbReference type="PhylomeDB" id="A7TAE7"/>
<evidence type="ECO:0000256" key="2">
    <source>
        <dbReference type="ARBA" id="ARBA00022737"/>
    </source>
</evidence>
<dbReference type="eggNOG" id="KOG1259">
    <property type="taxonomic scope" value="Eukaryota"/>
</dbReference>
<keyword evidence="1" id="KW-0433">Leucine-rich repeat</keyword>
<dbReference type="Gene3D" id="3.30.1520.10">
    <property type="entry name" value="Phox-like domain"/>
    <property type="match status" value="1"/>
</dbReference>
<evidence type="ECO:0000256" key="1">
    <source>
        <dbReference type="ARBA" id="ARBA00022614"/>
    </source>
</evidence>
<dbReference type="Pfam" id="PF00787">
    <property type="entry name" value="PX"/>
    <property type="match status" value="1"/>
</dbReference>
<dbReference type="InterPro" id="IPR032675">
    <property type="entry name" value="LRR_dom_sf"/>
</dbReference>
<dbReference type="SMART" id="SM00369">
    <property type="entry name" value="LRR_TYP"/>
    <property type="match status" value="4"/>
</dbReference>
<name>A7TAE7_NEMVE</name>
<dbReference type="KEGG" id="nve:5497271"/>
<keyword evidence="2" id="KW-0677">Repeat</keyword>
<dbReference type="PROSITE" id="PS50195">
    <property type="entry name" value="PX"/>
    <property type="match status" value="1"/>
</dbReference>
<feature type="domain" description="PX" evidence="3">
    <location>
        <begin position="1"/>
        <end position="94"/>
    </location>
</feature>
<evidence type="ECO:0000313" key="4">
    <source>
        <dbReference type="EMBL" id="EDO27024.1"/>
    </source>
</evidence>
<dbReference type="HOGENOM" id="CLU_029070_0_0_1"/>
<dbReference type="InterPro" id="IPR003591">
    <property type="entry name" value="Leu-rich_rpt_typical-subtyp"/>
</dbReference>
<feature type="non-terminal residue" evidence="4">
    <location>
        <position position="413"/>
    </location>
</feature>
<proteinExistence type="predicted"/>
<dbReference type="SMART" id="SM00312">
    <property type="entry name" value="PX"/>
    <property type="match status" value="1"/>
</dbReference>
<dbReference type="Pfam" id="PF13855">
    <property type="entry name" value="LRR_8"/>
    <property type="match status" value="1"/>
</dbReference>
<dbReference type="InParanoid" id="A7TAE7"/>
<dbReference type="PANTHER" id="PTHR15454">
    <property type="entry name" value="NISCHARIN RELATED"/>
    <property type="match status" value="1"/>
</dbReference>
<gene>
    <name evidence="4" type="ORF">NEMVEDRAFT_v1g2417</name>
</gene>
<sequence>HALYKIDVMTKSNHWSVMRRYREFSELHKTLVNLYGIPKDMLPPKKLTANLKLHHLESRREALEHYLQKLVNSSTYVSSSKEILAFLDVSSHDVMSVTQALAKEVSMVEDAIFVEKEHFSMTPTQLYCITKQLQLPEPIQATGETSAVELGNLYSFIYQLESLEVNGKAEKESKSFHELANHLEFDISLFKVLKSLVLNGCPVKLINGLSELQTHLKYLTAYHSLKTMKELLVDRVYTKRKAPRVQGSVAAWRTQMTARLTQNRVVVQPWTHLTNLNLSHNKIVVIDESLRLLPALESLDLSFNEFESLDLQEVDCPSLTQLDLSHNSIQFVSATPRDLRHLKSLILNHNNLQSLSGLDCLVGLIELGIAENRVSTLTEFSKLTCMSQLRYLSVNGNPLTRETYYRVKIFHYF</sequence>
<protein>
    <recommendedName>
        <fullName evidence="3">PX domain-containing protein</fullName>
    </recommendedName>
</protein>
<dbReference type="Gene3D" id="3.80.10.10">
    <property type="entry name" value="Ribonuclease Inhibitor"/>
    <property type="match status" value="2"/>
</dbReference>
<reference evidence="4 5" key="1">
    <citation type="journal article" date="2007" name="Science">
        <title>Sea anemone genome reveals ancestral eumetazoan gene repertoire and genomic organization.</title>
        <authorList>
            <person name="Putnam N.H."/>
            <person name="Srivastava M."/>
            <person name="Hellsten U."/>
            <person name="Dirks B."/>
            <person name="Chapman J."/>
            <person name="Salamov A."/>
            <person name="Terry A."/>
            <person name="Shapiro H."/>
            <person name="Lindquist E."/>
            <person name="Kapitonov V.V."/>
            <person name="Jurka J."/>
            <person name="Genikhovich G."/>
            <person name="Grigoriev I.V."/>
            <person name="Lucas S.M."/>
            <person name="Steele R.E."/>
            <person name="Finnerty J.R."/>
            <person name="Technau U."/>
            <person name="Martindale M.Q."/>
            <person name="Rokhsar D.S."/>
        </authorList>
    </citation>
    <scope>NUCLEOTIDE SEQUENCE [LARGE SCALE GENOMIC DNA]</scope>
    <source>
        <strain evidence="5">CH2 X CH6</strain>
    </source>
</reference>
<dbReference type="GO" id="GO:0035091">
    <property type="term" value="F:phosphatidylinositol binding"/>
    <property type="evidence" value="ECO:0007669"/>
    <property type="project" value="InterPro"/>
</dbReference>
<dbReference type="PROSITE" id="PS51450">
    <property type="entry name" value="LRR"/>
    <property type="match status" value="2"/>
</dbReference>
<dbReference type="InterPro" id="IPR001683">
    <property type="entry name" value="PX_dom"/>
</dbReference>
<dbReference type="GO" id="GO:0005737">
    <property type="term" value="C:cytoplasm"/>
    <property type="evidence" value="ECO:0000318"/>
    <property type="project" value="GO_Central"/>
</dbReference>
<dbReference type="AlphaFoldDB" id="A7TAE7"/>
<evidence type="ECO:0000259" key="3">
    <source>
        <dbReference type="PROSITE" id="PS50195"/>
    </source>
</evidence>
<keyword evidence="5" id="KW-1185">Reference proteome</keyword>
<dbReference type="SUPFAM" id="SSF52075">
    <property type="entry name" value="Outer arm dynein light chain 1"/>
    <property type="match status" value="1"/>
</dbReference>
<dbReference type="InterPro" id="IPR001611">
    <property type="entry name" value="Leu-rich_rpt"/>
</dbReference>
<dbReference type="FunFam" id="3.80.10.10:FF:001876">
    <property type="entry name" value="Predicted protein"/>
    <property type="match status" value="1"/>
</dbReference>
<feature type="non-terminal residue" evidence="4">
    <location>
        <position position="1"/>
    </location>
</feature>